<gene>
    <name evidence="1" type="ORF">CYJ26_00010</name>
</gene>
<dbReference type="EMBL" id="PKHA01000001">
    <property type="protein sequence ID" value="PKY99345.1"/>
    <property type="molecule type" value="Genomic_DNA"/>
</dbReference>
<dbReference type="GO" id="GO:0005737">
    <property type="term" value="C:cytoplasm"/>
    <property type="evidence" value="ECO:0007669"/>
    <property type="project" value="TreeGrafter"/>
</dbReference>
<dbReference type="RefSeq" id="WP_024035746.1">
    <property type="nucleotide sequence ID" value="NZ_JAHAIH010000013.1"/>
</dbReference>
<comment type="caution">
    <text evidence="1">The sequence shown here is derived from an EMBL/GenBank/DDBJ whole genome shotgun (WGS) entry which is preliminary data.</text>
</comment>
<dbReference type="PANTHER" id="PTHR19288">
    <property type="entry name" value="4-NITROPHENYLPHOSPHATASE-RELATED"/>
    <property type="match status" value="1"/>
</dbReference>
<proteinExistence type="predicted"/>
<accession>A0A2I1KUP0</accession>
<evidence type="ECO:0000313" key="1">
    <source>
        <dbReference type="EMBL" id="PKY99345.1"/>
    </source>
</evidence>
<dbReference type="Pfam" id="PF13242">
    <property type="entry name" value="Hydrolase_like"/>
    <property type="match status" value="1"/>
</dbReference>
<dbReference type="PANTHER" id="PTHR19288:SF95">
    <property type="entry name" value="D-GLYCEROL 3-PHOSPHATE PHOSPHATASE"/>
    <property type="match status" value="1"/>
</dbReference>
<dbReference type="GO" id="GO:0016791">
    <property type="term" value="F:phosphatase activity"/>
    <property type="evidence" value="ECO:0007669"/>
    <property type="project" value="TreeGrafter"/>
</dbReference>
<dbReference type="Pfam" id="PF13344">
    <property type="entry name" value="Hydrolase_6"/>
    <property type="match status" value="1"/>
</dbReference>
<reference evidence="1 2" key="1">
    <citation type="submission" date="2017-12" db="EMBL/GenBank/DDBJ databases">
        <title>Phylogenetic diversity of female urinary microbiome.</title>
        <authorList>
            <person name="Thomas-White K."/>
            <person name="Wolfe A.J."/>
        </authorList>
    </citation>
    <scope>NUCLEOTIDE SEQUENCE [LARGE SCALE GENOMIC DNA]</scope>
    <source>
        <strain evidence="1 2">UMB0319</strain>
    </source>
</reference>
<dbReference type="InterPro" id="IPR036412">
    <property type="entry name" value="HAD-like_sf"/>
</dbReference>
<name>A0A2I1KUP0_9ACTO</name>
<dbReference type="SUPFAM" id="SSF56784">
    <property type="entry name" value="HAD-like"/>
    <property type="match status" value="1"/>
</dbReference>
<evidence type="ECO:0000313" key="2">
    <source>
        <dbReference type="Proteomes" id="UP000234778"/>
    </source>
</evidence>
<sequence>MTSPAVPCAATLLGSPSPLSQAYDVALLDLDGVCFAGEARIDHAAQGVNGARGAGMRLSFVTNNASRAPRTVVDKLAANDIEAYPTEVFSAAMDAAALLGEHVEPGSPVLVIGGDGLRQALLDEGYRLVDSAEDHPVAVVQGWAPEVDWAMMSEGVYAIRDGALHVATNTDATLPTERGFALGNGSLVVAVANASGKDYLAGGKPFPGIYRRALARAGGSTPLAVGDRLDTDLVGARAAGIAGMHVLTGVSTARDVVLAPVEQRPSYLHTDLRGLNEPHPTPSRGETGWWQVGAWAAQVSGGVARLRSEHGTWELDPQGTTAELALDAYRALACAVWEQLDSHGPAGAPALPGLSVRAASEG</sequence>
<protein>
    <submittedName>
        <fullName evidence="1">Haloacid dehalogenase</fullName>
    </submittedName>
</protein>
<dbReference type="Gene3D" id="3.40.50.1000">
    <property type="entry name" value="HAD superfamily/HAD-like"/>
    <property type="match status" value="2"/>
</dbReference>
<dbReference type="AlphaFoldDB" id="A0A2I1KUP0"/>
<organism evidence="1 2">
    <name type="scientific">Actinomyces urogenitalis</name>
    <dbReference type="NCBI Taxonomy" id="103621"/>
    <lineage>
        <taxon>Bacteria</taxon>
        <taxon>Bacillati</taxon>
        <taxon>Actinomycetota</taxon>
        <taxon>Actinomycetes</taxon>
        <taxon>Actinomycetales</taxon>
        <taxon>Actinomycetaceae</taxon>
        <taxon>Actinomyces</taxon>
    </lineage>
</organism>
<dbReference type="GeneID" id="81707330"/>
<dbReference type="InterPro" id="IPR006357">
    <property type="entry name" value="HAD-SF_hydro_IIA"/>
</dbReference>
<dbReference type="InterPro" id="IPR023214">
    <property type="entry name" value="HAD_sf"/>
</dbReference>
<dbReference type="Proteomes" id="UP000234778">
    <property type="component" value="Unassembled WGS sequence"/>
</dbReference>